<dbReference type="InterPro" id="IPR010043">
    <property type="entry name" value="UTase/UR"/>
</dbReference>
<keyword evidence="1 7" id="KW-0808">Transferase</keyword>
<dbReference type="Gene3D" id="1.10.3210.10">
    <property type="entry name" value="Hypothetical protein af1432"/>
    <property type="match status" value="1"/>
</dbReference>
<comment type="function">
    <text evidence="7">Modifies, by uridylylation and deuridylylation, the PII regulatory proteins (GlnB and homologs), in response to the nitrogen status of the cell that GlnD senses through the glutamine level. Under low glutamine levels, catalyzes the conversion of the PII proteins and UTP to PII-UMP and PPi, while under higher glutamine levels, GlnD hydrolyzes PII-UMP to PII and UMP (deuridylylation). Thus, controls uridylylation state and activity of the PII proteins, and plays an important role in the regulation of nitrogen metabolism.</text>
</comment>
<evidence type="ECO:0000256" key="5">
    <source>
        <dbReference type="ARBA" id="ARBA00022842"/>
    </source>
</evidence>
<dbReference type="SUPFAM" id="SSF55021">
    <property type="entry name" value="ACT-like"/>
    <property type="match status" value="2"/>
</dbReference>
<comment type="activity regulation">
    <text evidence="7">Uridylyltransferase (UTase) activity is inhibited by glutamine, while glutamine activates uridylyl-removing (UR) activity.</text>
</comment>
<dbReference type="InterPro" id="IPR045865">
    <property type="entry name" value="ACT-like_dom_sf"/>
</dbReference>
<keyword evidence="4 7" id="KW-0378">Hydrolase</keyword>
<name>A0AA49FLM2_9PROT</name>
<gene>
    <name evidence="7" type="primary">glnD</name>
    <name evidence="10" type="ORF">OHM77_02585</name>
</gene>
<evidence type="ECO:0000313" key="10">
    <source>
        <dbReference type="EMBL" id="WIM06201.1"/>
    </source>
</evidence>
<dbReference type="InterPro" id="IPR013546">
    <property type="entry name" value="PII_UdlTrfase/GS_AdlTrfase"/>
</dbReference>
<dbReference type="AlphaFoldDB" id="A0AA49FLM2"/>
<reference evidence="10" key="1">
    <citation type="journal article" date="2023" name="Nat. Microbiol.">
        <title>Enrichment and characterization of a nitric oxide-reducing microbial community in a continuous bioreactor.</title>
        <authorList>
            <person name="Garrido-Amador P."/>
            <person name="Stortenbeker N."/>
            <person name="Wessels H.J.C.T."/>
            <person name="Speth D.R."/>
            <person name="Garcia-Heredia I."/>
            <person name="Kartal B."/>
        </authorList>
    </citation>
    <scope>NUCLEOTIDE SEQUENCE</scope>
    <source>
        <strain evidence="10">MAG1</strain>
    </source>
</reference>
<evidence type="ECO:0000256" key="2">
    <source>
        <dbReference type="ARBA" id="ARBA00022695"/>
    </source>
</evidence>
<keyword evidence="6 7" id="KW-0511">Multifunctional enzyme</keyword>
<dbReference type="NCBIfam" id="TIGR01693">
    <property type="entry name" value="UTase_glnD"/>
    <property type="match status" value="1"/>
</dbReference>
<evidence type="ECO:0000256" key="1">
    <source>
        <dbReference type="ARBA" id="ARBA00022679"/>
    </source>
</evidence>
<comment type="catalytic activity">
    <reaction evidence="7">
        <text>[protein-PII]-L-tyrosine + UTP = [protein-PII]-uridylyl-L-tyrosine + diphosphate</text>
        <dbReference type="Rhea" id="RHEA:13673"/>
        <dbReference type="Rhea" id="RHEA-COMP:12147"/>
        <dbReference type="Rhea" id="RHEA-COMP:12148"/>
        <dbReference type="ChEBI" id="CHEBI:33019"/>
        <dbReference type="ChEBI" id="CHEBI:46398"/>
        <dbReference type="ChEBI" id="CHEBI:46858"/>
        <dbReference type="ChEBI" id="CHEBI:90602"/>
        <dbReference type="EC" id="2.7.7.59"/>
    </reaction>
</comment>
<dbReference type="Proteomes" id="UP001234916">
    <property type="component" value="Chromosome"/>
</dbReference>
<dbReference type="PANTHER" id="PTHR47320">
    <property type="entry name" value="BIFUNCTIONAL URIDYLYLTRANSFERASE/URIDYLYL-REMOVING ENZYME"/>
    <property type="match status" value="1"/>
</dbReference>
<dbReference type="CDD" id="cd00077">
    <property type="entry name" value="HDc"/>
    <property type="match status" value="1"/>
</dbReference>
<dbReference type="SUPFAM" id="SSF81593">
    <property type="entry name" value="Nucleotidyltransferase substrate binding subunit/domain"/>
    <property type="match status" value="1"/>
</dbReference>
<dbReference type="InterPro" id="IPR006674">
    <property type="entry name" value="HD_domain"/>
</dbReference>
<dbReference type="PANTHER" id="PTHR47320:SF1">
    <property type="entry name" value="BIFUNCTIONAL URIDYLYLTRANSFERASE_URIDYLYL-REMOVING ENZYME"/>
    <property type="match status" value="1"/>
</dbReference>
<comment type="catalytic activity">
    <reaction evidence="7">
        <text>[protein-PII]-uridylyl-L-tyrosine + H2O = [protein-PII]-L-tyrosine + UMP + H(+)</text>
        <dbReference type="Rhea" id="RHEA:48600"/>
        <dbReference type="Rhea" id="RHEA-COMP:12147"/>
        <dbReference type="Rhea" id="RHEA-COMP:12148"/>
        <dbReference type="ChEBI" id="CHEBI:15377"/>
        <dbReference type="ChEBI" id="CHEBI:15378"/>
        <dbReference type="ChEBI" id="CHEBI:46858"/>
        <dbReference type="ChEBI" id="CHEBI:57865"/>
        <dbReference type="ChEBI" id="CHEBI:90602"/>
    </reaction>
</comment>
<dbReference type="InterPro" id="IPR043519">
    <property type="entry name" value="NT_sf"/>
</dbReference>
<dbReference type="CDD" id="cd05401">
    <property type="entry name" value="NT_GlnE_GlnD_like"/>
    <property type="match status" value="1"/>
</dbReference>
<feature type="domain" description="ACT" evidence="8">
    <location>
        <begin position="688"/>
        <end position="772"/>
    </location>
</feature>
<dbReference type="CDD" id="cd04900">
    <property type="entry name" value="ACT_UUR-like_1"/>
    <property type="match status" value="1"/>
</dbReference>
<dbReference type="PROSITE" id="PS51671">
    <property type="entry name" value="ACT"/>
    <property type="match status" value="2"/>
</dbReference>
<protein>
    <recommendedName>
        <fullName evidence="7">Bifunctional uridylyltransferase/uridylyl-removing enzyme</fullName>
        <shortName evidence="7">UTase/UR</shortName>
    </recommendedName>
    <alternativeName>
        <fullName evidence="7">Bifunctional [protein-PII] modification enzyme</fullName>
    </alternativeName>
    <alternativeName>
        <fullName evidence="7">Bifunctional nitrogen sensor protein</fullName>
    </alternativeName>
    <domain>
        <recommendedName>
            <fullName evidence="7">[Protein-PII] uridylyltransferase</fullName>
            <shortName evidence="7">PII uridylyltransferase</shortName>
            <shortName evidence="7">UTase</shortName>
            <ecNumber evidence="7">2.7.7.59</ecNumber>
        </recommendedName>
    </domain>
    <domain>
        <recommendedName>
            <fullName evidence="7">[Protein-PII]-UMP uridylyl-removing enzyme</fullName>
            <shortName evidence="7">UR</shortName>
            <ecNumber evidence="7">3.1.4.-</ecNumber>
        </recommendedName>
    </domain>
</protein>
<dbReference type="GO" id="GO:0008773">
    <property type="term" value="F:[protein-PII] uridylyltransferase activity"/>
    <property type="evidence" value="ECO:0007669"/>
    <property type="project" value="UniProtKB-UniRule"/>
</dbReference>
<dbReference type="EC" id="3.1.4.-" evidence="7"/>
<dbReference type="NCBIfam" id="NF002837">
    <property type="entry name" value="PRK03059.1"/>
    <property type="match status" value="1"/>
</dbReference>
<dbReference type="CDD" id="cd04899">
    <property type="entry name" value="ACT_ACR-UUR-like_2"/>
    <property type="match status" value="1"/>
</dbReference>
<comment type="caution">
    <text evidence="7">Lacks conserved residue(s) required for the propagation of feature annotation.</text>
</comment>
<evidence type="ECO:0000256" key="6">
    <source>
        <dbReference type="ARBA" id="ARBA00023268"/>
    </source>
</evidence>
<dbReference type="SMART" id="SM00471">
    <property type="entry name" value="HDc"/>
    <property type="match status" value="1"/>
</dbReference>
<evidence type="ECO:0000256" key="7">
    <source>
        <dbReference type="HAMAP-Rule" id="MF_00277"/>
    </source>
</evidence>
<dbReference type="Pfam" id="PF01842">
    <property type="entry name" value="ACT"/>
    <property type="match status" value="2"/>
</dbReference>
<keyword evidence="2 7" id="KW-0548">Nucleotidyltransferase</keyword>
<dbReference type="PIRSF" id="PIRSF006288">
    <property type="entry name" value="PII_uridyltransf"/>
    <property type="match status" value="1"/>
</dbReference>
<dbReference type="Pfam" id="PF01966">
    <property type="entry name" value="HD"/>
    <property type="match status" value="1"/>
</dbReference>
<dbReference type="GO" id="GO:0008081">
    <property type="term" value="F:phosphoric diester hydrolase activity"/>
    <property type="evidence" value="ECO:0007669"/>
    <property type="project" value="UniProtKB-UniRule"/>
</dbReference>
<dbReference type="GO" id="GO:0006808">
    <property type="term" value="P:regulation of nitrogen utilization"/>
    <property type="evidence" value="ECO:0007669"/>
    <property type="project" value="UniProtKB-UniRule"/>
</dbReference>
<keyword evidence="5 7" id="KW-0460">Magnesium</keyword>
<evidence type="ECO:0000259" key="9">
    <source>
        <dbReference type="PROSITE" id="PS51831"/>
    </source>
</evidence>
<dbReference type="InterPro" id="IPR002912">
    <property type="entry name" value="ACT_dom"/>
</dbReference>
<dbReference type="Gene3D" id="3.30.70.260">
    <property type="match status" value="1"/>
</dbReference>
<dbReference type="KEGG" id="npv:OHM77_02585"/>
<dbReference type="PROSITE" id="PS51831">
    <property type="entry name" value="HD"/>
    <property type="match status" value="1"/>
</dbReference>
<dbReference type="InterPro" id="IPR003607">
    <property type="entry name" value="HD/PDEase_dom"/>
</dbReference>
<sequence>MPAAAIARTGSRTLIAETRAALHAGQTELRAAYEQGGNAGALLRGRARLVDRALRGLWQKQDVPADIALVAVGGYGRGELYPASDIDLLLLVPEGCDAAHHPRIESLVGLLWDIGLDIGHSVRSVGECLVESDRDITVQTTLIEARLLRGNRGLFAEFVRRFQEHLDPVAFFKAKLLEQEERHARHNDTPYSLEPNCKESPGGLRDLQMIRWLALAANLDAPGAHWRDLADAVLVTAEEARSLGRAEEFLRHIRIRMHHLAGRREDKLLFEYQEKLAQSFSIQPTELRRASEILMQRYYRNAKLVTQLNSIVLLNLGDRIAPGPAAAPVAIDERFQTVSDRLDIRDDGVFERTPRAILECFLLMERRSELKGMTARTLRALWQARDRIDAAFRRDPDNRALFLSLFRQERGLVHELRLMNRYGILGRYLPAFRRIVGQMQHDLFHAYTVDQHILQVVRNLRRFSMAEFAHEYPFCTQLMADFERSWLLYVAALFHDIAKGRGGDHSRLGMADARRFCREHGIAGEDGELVVFLVEHHLTMSSVAQKQDLADPDVIDAFAKVVRNERRLTALFLITVADIRGTGPKVWNAWKGKLLEDLYHLTLQQLRGDAPLPMVGLAQRQWDAKSLLRLRGLSEGVEADLWKQLDTGYFMRHDAGEIAWHTRMLYYRVDSAEPVVKARLNPIGEGLQVMVYIADQPGLFARLCGFFARLGYSIAEARIHTTRHGYALDSFALLDPGHDMPYRDMIALVEHDLTERLRAPSAPEAPVSVRLSRQVRHFPITPTVNIHVDDRGNQYVMSISAADRPGLLHAVARVLSQHGVQIRSAKIATLGERVEDTFLISGHELSRMATLVRLEQELLAVLQI</sequence>
<dbReference type="HAMAP" id="MF_00277">
    <property type="entry name" value="PII_uridylyl_transf"/>
    <property type="match status" value="1"/>
</dbReference>
<comment type="similarity">
    <text evidence="7">Belongs to the GlnD family.</text>
</comment>
<feature type="domain" description="HD" evidence="9">
    <location>
        <begin position="449"/>
        <end position="571"/>
    </location>
</feature>
<dbReference type="InterPro" id="IPR002934">
    <property type="entry name" value="Polymerase_NTP_transf_dom"/>
</dbReference>
<dbReference type="SUPFAM" id="SSF81301">
    <property type="entry name" value="Nucleotidyltransferase"/>
    <property type="match status" value="1"/>
</dbReference>
<feature type="domain" description="ACT" evidence="8">
    <location>
        <begin position="796"/>
        <end position="864"/>
    </location>
</feature>
<dbReference type="EMBL" id="CP107246">
    <property type="protein sequence ID" value="WIM06201.1"/>
    <property type="molecule type" value="Genomic_DNA"/>
</dbReference>
<organism evidence="10">
    <name type="scientific">Candidatus Nitricoxidivorans perseverans</name>
    <dbReference type="NCBI Taxonomy" id="2975601"/>
    <lineage>
        <taxon>Bacteria</taxon>
        <taxon>Pseudomonadati</taxon>
        <taxon>Pseudomonadota</taxon>
        <taxon>Betaproteobacteria</taxon>
        <taxon>Nitrosomonadales</taxon>
        <taxon>Sterolibacteriaceae</taxon>
        <taxon>Candidatus Nitricoxidivorans</taxon>
    </lineage>
</organism>
<dbReference type="SUPFAM" id="SSF109604">
    <property type="entry name" value="HD-domain/PDEase-like"/>
    <property type="match status" value="1"/>
</dbReference>
<evidence type="ECO:0000259" key="8">
    <source>
        <dbReference type="PROSITE" id="PS51671"/>
    </source>
</evidence>
<evidence type="ECO:0000256" key="4">
    <source>
        <dbReference type="ARBA" id="ARBA00022801"/>
    </source>
</evidence>
<dbReference type="Pfam" id="PF08335">
    <property type="entry name" value="GlnD_UR_UTase"/>
    <property type="match status" value="1"/>
</dbReference>
<dbReference type="EC" id="2.7.7.59" evidence="7"/>
<comment type="cofactor">
    <cofactor evidence="7">
        <name>Mg(2+)</name>
        <dbReference type="ChEBI" id="CHEBI:18420"/>
    </cofactor>
</comment>
<dbReference type="Pfam" id="PF01909">
    <property type="entry name" value="NTP_transf_2"/>
    <property type="match status" value="1"/>
</dbReference>
<comment type="domain">
    <text evidence="7">Has four distinct domains: an N-terminal nucleotidyltransferase (NT) domain responsible for UTase activity, a central HD domain that encodes UR activity, and two C-terminal ACT domains that seem to have a role in glutamine sensing.</text>
</comment>
<accession>A0AA49FLM2</accession>
<keyword evidence="3" id="KW-0677">Repeat</keyword>
<feature type="region of interest" description="Uridylyltransferase" evidence="7">
    <location>
        <begin position="1"/>
        <end position="330"/>
    </location>
</feature>
<proteinExistence type="inferred from homology"/>
<evidence type="ECO:0000256" key="3">
    <source>
        <dbReference type="ARBA" id="ARBA00022737"/>
    </source>
</evidence>